<dbReference type="GO" id="GO:0005829">
    <property type="term" value="C:cytosol"/>
    <property type="evidence" value="ECO:0007669"/>
    <property type="project" value="TreeGrafter"/>
</dbReference>
<keyword evidence="2" id="KW-0547">Nucleotide-binding</keyword>
<evidence type="ECO:0000313" key="5">
    <source>
        <dbReference type="EMBL" id="VAW49585.1"/>
    </source>
</evidence>
<dbReference type="EC" id="2.7.7.80" evidence="5"/>
<dbReference type="InterPro" id="IPR035985">
    <property type="entry name" value="Ubiquitin-activating_enz"/>
</dbReference>
<dbReference type="GO" id="GO:0061605">
    <property type="term" value="F:molybdopterin-synthase adenylyltransferase activity"/>
    <property type="evidence" value="ECO:0007669"/>
    <property type="project" value="UniProtKB-EC"/>
</dbReference>
<keyword evidence="3" id="KW-0067">ATP-binding</keyword>
<evidence type="ECO:0000256" key="3">
    <source>
        <dbReference type="ARBA" id="ARBA00022840"/>
    </source>
</evidence>
<dbReference type="CDD" id="cd00757">
    <property type="entry name" value="ThiF_MoeB_HesA_family"/>
    <property type="match status" value="1"/>
</dbReference>
<dbReference type="FunFam" id="3.40.50.720:FF:000033">
    <property type="entry name" value="Adenylyltransferase and sulfurtransferase MOCS3"/>
    <property type="match status" value="1"/>
</dbReference>
<organism evidence="5">
    <name type="scientific">hydrothermal vent metagenome</name>
    <dbReference type="NCBI Taxonomy" id="652676"/>
    <lineage>
        <taxon>unclassified sequences</taxon>
        <taxon>metagenomes</taxon>
        <taxon>ecological metagenomes</taxon>
    </lineage>
</organism>
<dbReference type="Gene3D" id="3.40.50.720">
    <property type="entry name" value="NAD(P)-binding Rossmann-like Domain"/>
    <property type="match status" value="1"/>
</dbReference>
<dbReference type="GO" id="GO:0005524">
    <property type="term" value="F:ATP binding"/>
    <property type="evidence" value="ECO:0007669"/>
    <property type="project" value="UniProtKB-KW"/>
</dbReference>
<dbReference type="AlphaFoldDB" id="A0A3B0W183"/>
<dbReference type="PANTHER" id="PTHR10953:SF102">
    <property type="entry name" value="ADENYLYLTRANSFERASE AND SULFURTRANSFERASE MOCS3"/>
    <property type="match status" value="1"/>
</dbReference>
<keyword evidence="1 5" id="KW-0808">Transferase</keyword>
<gene>
    <name evidence="5" type="ORF">MNBD_GAMMA04-2017</name>
</gene>
<evidence type="ECO:0000256" key="1">
    <source>
        <dbReference type="ARBA" id="ARBA00022679"/>
    </source>
</evidence>
<dbReference type="InterPro" id="IPR045886">
    <property type="entry name" value="ThiF/MoeB/HesA"/>
</dbReference>
<dbReference type="GO" id="GO:0004792">
    <property type="term" value="F:thiosulfate-cyanide sulfurtransferase activity"/>
    <property type="evidence" value="ECO:0007669"/>
    <property type="project" value="TreeGrafter"/>
</dbReference>
<keyword evidence="5" id="KW-0548">Nucleotidyltransferase</keyword>
<accession>A0A3B0W183</accession>
<dbReference type="SUPFAM" id="SSF69572">
    <property type="entry name" value="Activating enzymes of the ubiquitin-like proteins"/>
    <property type="match status" value="1"/>
</dbReference>
<reference evidence="5" key="1">
    <citation type="submission" date="2018-06" db="EMBL/GenBank/DDBJ databases">
        <authorList>
            <person name="Zhirakovskaya E."/>
        </authorList>
    </citation>
    <scope>NUCLEOTIDE SEQUENCE</scope>
</reference>
<protein>
    <submittedName>
        <fullName evidence="5">Molybdopterin-synthase adenylyltransferase</fullName>
        <ecNumber evidence="5">2.7.7.80</ecNumber>
    </submittedName>
</protein>
<dbReference type="PANTHER" id="PTHR10953">
    <property type="entry name" value="UBIQUITIN-ACTIVATING ENZYME E1"/>
    <property type="match status" value="1"/>
</dbReference>
<evidence type="ECO:0000256" key="2">
    <source>
        <dbReference type="ARBA" id="ARBA00022741"/>
    </source>
</evidence>
<dbReference type="Pfam" id="PF00899">
    <property type="entry name" value="ThiF"/>
    <property type="match status" value="1"/>
</dbReference>
<dbReference type="EMBL" id="UOFB01000363">
    <property type="protein sequence ID" value="VAW49585.1"/>
    <property type="molecule type" value="Genomic_DNA"/>
</dbReference>
<evidence type="ECO:0000259" key="4">
    <source>
        <dbReference type="Pfam" id="PF00899"/>
    </source>
</evidence>
<dbReference type="GO" id="GO:0008146">
    <property type="term" value="F:sulfotransferase activity"/>
    <property type="evidence" value="ECO:0007669"/>
    <property type="project" value="TreeGrafter"/>
</dbReference>
<name>A0A3B0W183_9ZZZZ</name>
<dbReference type="GO" id="GO:0008641">
    <property type="term" value="F:ubiquitin-like modifier activating enzyme activity"/>
    <property type="evidence" value="ECO:0007669"/>
    <property type="project" value="InterPro"/>
</dbReference>
<proteinExistence type="predicted"/>
<feature type="domain" description="THIF-type NAD/FAD binding fold" evidence="4">
    <location>
        <begin position="20"/>
        <end position="253"/>
    </location>
</feature>
<sequence length="263" mass="28877">MTTHTTSHKTELHDAELSRYSRHILLPEVDYSGQLTLTQSHAIIFGLGGLGSPAALYLASAGIGALTLVDFDTVDDSNLQRQIVHREHNIGQSKVASAKANLHALNHRIQIHTVEKSLTQTEMLKLIQTADVVLDCTDNFNSRFRINQSCFQAKKPLISGAAIRWEGQLSTYDFRESDSPCYQCLYPKSSTQPQSCSQNGVLSPVVGIIGSMQATEAIKALLALPTLTGKLMILDAYTMMIRTLNLKKDPNCLLCATSIMCNK</sequence>
<dbReference type="NCBIfam" id="NF004281">
    <property type="entry name" value="PRK05690.1"/>
    <property type="match status" value="1"/>
</dbReference>
<dbReference type="InterPro" id="IPR000594">
    <property type="entry name" value="ThiF_NAD_FAD-bd"/>
</dbReference>